<proteinExistence type="predicted"/>
<comment type="caution">
    <text evidence="1">The sequence shown here is derived from an EMBL/GenBank/DDBJ whole genome shotgun (WGS) entry which is preliminary data.</text>
</comment>
<name>A0A5B7KIR8_PORTR</name>
<evidence type="ECO:0000313" key="2">
    <source>
        <dbReference type="Proteomes" id="UP000324222"/>
    </source>
</evidence>
<accession>A0A5B7KIR8</accession>
<sequence length="58" mass="6162">MCESPFSHFVCATLCSTSVRTNPSDLPSTWPLPGQQVVLVGVRIMVVTARTKVGEGNG</sequence>
<protein>
    <submittedName>
        <fullName evidence="1">Uncharacterized protein</fullName>
    </submittedName>
</protein>
<keyword evidence="2" id="KW-1185">Reference proteome</keyword>
<dbReference type="AlphaFoldDB" id="A0A5B7KIR8"/>
<organism evidence="1 2">
    <name type="scientific">Portunus trituberculatus</name>
    <name type="common">Swimming crab</name>
    <name type="synonym">Neptunus trituberculatus</name>
    <dbReference type="NCBI Taxonomy" id="210409"/>
    <lineage>
        <taxon>Eukaryota</taxon>
        <taxon>Metazoa</taxon>
        <taxon>Ecdysozoa</taxon>
        <taxon>Arthropoda</taxon>
        <taxon>Crustacea</taxon>
        <taxon>Multicrustacea</taxon>
        <taxon>Malacostraca</taxon>
        <taxon>Eumalacostraca</taxon>
        <taxon>Eucarida</taxon>
        <taxon>Decapoda</taxon>
        <taxon>Pleocyemata</taxon>
        <taxon>Brachyura</taxon>
        <taxon>Eubrachyura</taxon>
        <taxon>Portunoidea</taxon>
        <taxon>Portunidae</taxon>
        <taxon>Portuninae</taxon>
        <taxon>Portunus</taxon>
    </lineage>
</organism>
<evidence type="ECO:0000313" key="1">
    <source>
        <dbReference type="EMBL" id="MPD06736.1"/>
    </source>
</evidence>
<dbReference type="EMBL" id="VSRR010152762">
    <property type="protein sequence ID" value="MPD06736.1"/>
    <property type="molecule type" value="Genomic_DNA"/>
</dbReference>
<reference evidence="1 2" key="1">
    <citation type="submission" date="2019-05" db="EMBL/GenBank/DDBJ databases">
        <title>Another draft genome of Portunus trituberculatus and its Hox gene families provides insights of decapod evolution.</title>
        <authorList>
            <person name="Jeong J.-H."/>
            <person name="Song I."/>
            <person name="Kim S."/>
            <person name="Choi T."/>
            <person name="Kim D."/>
            <person name="Ryu S."/>
            <person name="Kim W."/>
        </authorList>
    </citation>
    <scope>NUCLEOTIDE SEQUENCE [LARGE SCALE GENOMIC DNA]</scope>
    <source>
        <tissue evidence="1">Muscle</tissue>
    </source>
</reference>
<dbReference type="Proteomes" id="UP000324222">
    <property type="component" value="Unassembled WGS sequence"/>
</dbReference>
<gene>
    <name evidence="1" type="ORF">E2C01_102561</name>
</gene>